<dbReference type="GO" id="GO:0003774">
    <property type="term" value="F:cytoskeletal motor activity"/>
    <property type="evidence" value="ECO:0007669"/>
    <property type="project" value="InterPro"/>
</dbReference>
<sequence length="104" mass="11354">MTQIGGLKYQVDQSHLQSLKKAQEGLGQPTQGPSFSERLANGLNDVANAQGDASKMARDFELGREQDLAKVMVSQQVSSLGFQLTLNLRNKALSAYKDIMNMPV</sequence>
<evidence type="ECO:0000256" key="2">
    <source>
        <dbReference type="ARBA" id="ARBA00009272"/>
    </source>
</evidence>
<dbReference type="GO" id="GO:0005198">
    <property type="term" value="F:structural molecule activity"/>
    <property type="evidence" value="ECO:0007669"/>
    <property type="project" value="UniProtKB-UniRule"/>
</dbReference>
<dbReference type="NCBIfam" id="TIGR00205">
    <property type="entry name" value="fliE"/>
    <property type="match status" value="1"/>
</dbReference>
<dbReference type="GO" id="GO:0009425">
    <property type="term" value="C:bacterial-type flagellum basal body"/>
    <property type="evidence" value="ECO:0007669"/>
    <property type="project" value="UniProtKB-SubCell"/>
</dbReference>
<dbReference type="PRINTS" id="PR01006">
    <property type="entry name" value="FLGHOOKFLIE"/>
</dbReference>
<evidence type="ECO:0000256" key="1">
    <source>
        <dbReference type="ARBA" id="ARBA00004117"/>
    </source>
</evidence>
<dbReference type="STRING" id="1397108.IMCC12053_108"/>
<dbReference type="GO" id="GO:0071973">
    <property type="term" value="P:bacterial-type flagellum-dependent cell motility"/>
    <property type="evidence" value="ECO:0007669"/>
    <property type="project" value="InterPro"/>
</dbReference>
<reference evidence="6 7" key="1">
    <citation type="submission" date="2015-05" db="EMBL/GenBank/DDBJ databases">
        <authorList>
            <person name="Wang D.B."/>
            <person name="Wang M."/>
        </authorList>
    </citation>
    <scope>NUCLEOTIDE SEQUENCE [LARGE SCALE GENOMIC DNA]</scope>
    <source>
        <strain evidence="6 7">IMCC 12053</strain>
    </source>
</reference>
<keyword evidence="6" id="KW-0282">Flagellum</keyword>
<evidence type="ECO:0000313" key="6">
    <source>
        <dbReference type="EMBL" id="ALI54058.1"/>
    </source>
</evidence>
<dbReference type="AlphaFoldDB" id="A0A0N9ZEQ9"/>
<keyword evidence="3 4" id="KW-0975">Bacterial flagellum</keyword>
<dbReference type="RefSeq" id="WP_062214716.1">
    <property type="nucleotide sequence ID" value="NZ_CP012023.1"/>
</dbReference>
<protein>
    <recommendedName>
        <fullName evidence="4 5">Flagellar hook-basal body complex protein FliE</fullName>
    </recommendedName>
</protein>
<keyword evidence="6" id="KW-0966">Cell projection</keyword>
<evidence type="ECO:0000256" key="3">
    <source>
        <dbReference type="ARBA" id="ARBA00023143"/>
    </source>
</evidence>
<dbReference type="EMBL" id="CP012023">
    <property type="protein sequence ID" value="ALI54058.1"/>
    <property type="molecule type" value="Genomic_DNA"/>
</dbReference>
<evidence type="ECO:0000256" key="4">
    <source>
        <dbReference type="HAMAP-Rule" id="MF_00724"/>
    </source>
</evidence>
<comment type="subcellular location">
    <subcellularLocation>
        <location evidence="1 4">Bacterial flagellum basal body</location>
    </subcellularLocation>
</comment>
<keyword evidence="6" id="KW-0969">Cilium</keyword>
<dbReference type="PANTHER" id="PTHR34653">
    <property type="match status" value="1"/>
</dbReference>
<dbReference type="KEGG" id="cmar:IMCC12053_108"/>
<evidence type="ECO:0000256" key="5">
    <source>
        <dbReference type="NCBIfam" id="TIGR00205"/>
    </source>
</evidence>
<comment type="similarity">
    <text evidence="2 4">Belongs to the FliE family.</text>
</comment>
<name>A0A0N9ZEQ9_9RHOB</name>
<dbReference type="Proteomes" id="UP000064920">
    <property type="component" value="Chromosome"/>
</dbReference>
<accession>A0A0N9ZEQ9</accession>
<evidence type="ECO:0000313" key="7">
    <source>
        <dbReference type="Proteomes" id="UP000064920"/>
    </source>
</evidence>
<keyword evidence="7" id="KW-1185">Reference proteome</keyword>
<dbReference type="PATRIC" id="fig|1397108.4.peg.113"/>
<proteinExistence type="inferred from homology"/>
<dbReference type="Pfam" id="PF02049">
    <property type="entry name" value="FliE"/>
    <property type="match status" value="1"/>
</dbReference>
<organism evidence="6 7">
    <name type="scientific">Celeribacter marinus</name>
    <dbReference type="NCBI Taxonomy" id="1397108"/>
    <lineage>
        <taxon>Bacteria</taxon>
        <taxon>Pseudomonadati</taxon>
        <taxon>Pseudomonadota</taxon>
        <taxon>Alphaproteobacteria</taxon>
        <taxon>Rhodobacterales</taxon>
        <taxon>Roseobacteraceae</taxon>
        <taxon>Celeribacter</taxon>
    </lineage>
</organism>
<gene>
    <name evidence="4" type="primary">fliE</name>
    <name evidence="6" type="ORF">IMCC12053_108</name>
</gene>
<dbReference type="HAMAP" id="MF_00724">
    <property type="entry name" value="FliE"/>
    <property type="match status" value="1"/>
</dbReference>
<dbReference type="PANTHER" id="PTHR34653:SF1">
    <property type="entry name" value="FLAGELLAR HOOK-BASAL BODY COMPLEX PROTEIN FLIE"/>
    <property type="match status" value="1"/>
</dbReference>
<dbReference type="InterPro" id="IPR001624">
    <property type="entry name" value="FliE"/>
</dbReference>